<reference evidence="10 11" key="1">
    <citation type="submission" date="2015-11" db="EMBL/GenBank/DDBJ databases">
        <title>Genomic analysis of 38 Legionella species identifies large and diverse effector repertoires.</title>
        <authorList>
            <person name="Burstein D."/>
            <person name="Amaro F."/>
            <person name="Zusman T."/>
            <person name="Lifshitz Z."/>
            <person name="Cohen O."/>
            <person name="Gilbert J.A."/>
            <person name="Pupko T."/>
            <person name="Shuman H.A."/>
            <person name="Segal G."/>
        </authorList>
    </citation>
    <scope>NUCLEOTIDE SEQUENCE [LARGE SCALE GENOMIC DNA]</scope>
    <source>
        <strain evidence="10 11">ATCC 49655</strain>
    </source>
</reference>
<dbReference type="CDD" id="cd01428">
    <property type="entry name" value="ADK"/>
    <property type="match status" value="1"/>
</dbReference>
<protein>
    <recommendedName>
        <fullName evidence="5 7">Adenylate kinase</fullName>
        <shortName evidence="5">AK</shortName>
        <ecNumber evidence="5 7">2.7.4.3</ecNumber>
    </recommendedName>
    <alternativeName>
        <fullName evidence="5">ATP-AMP transphosphorylase</fullName>
    </alternativeName>
    <alternativeName>
        <fullName evidence="5">ATP:AMP phosphotransferase</fullName>
    </alternativeName>
    <alternativeName>
        <fullName evidence="5">Adenylate monophosphate kinase</fullName>
    </alternativeName>
</protein>
<dbReference type="PRINTS" id="PR00094">
    <property type="entry name" value="ADENYLTKNASE"/>
</dbReference>
<feature type="region of interest" description="NMP" evidence="5">
    <location>
        <begin position="60"/>
        <end position="89"/>
    </location>
</feature>
<feature type="binding site" evidence="5">
    <location>
        <position position="122"/>
    </location>
    <ligand>
        <name>AMP</name>
        <dbReference type="ChEBI" id="CHEBI:456215"/>
    </ligand>
</feature>
<feature type="binding site" evidence="5">
    <location>
        <position position="153"/>
    </location>
    <ligand>
        <name>ATP</name>
        <dbReference type="ChEBI" id="CHEBI:30616"/>
    </ligand>
</feature>
<feature type="binding site" evidence="5">
    <location>
        <position position="233"/>
    </location>
    <ligand>
        <name>ATP</name>
        <dbReference type="ChEBI" id="CHEBI:30616"/>
    </ligand>
</feature>
<dbReference type="PROSITE" id="PS00113">
    <property type="entry name" value="ADENYLATE_KINASE"/>
    <property type="match status" value="1"/>
</dbReference>
<feature type="binding site" evidence="5">
    <location>
        <position position="197"/>
    </location>
    <ligand>
        <name>AMP</name>
        <dbReference type="ChEBI" id="CHEBI:456215"/>
    </ligand>
</feature>
<feature type="binding site" evidence="5">
    <location>
        <begin position="40"/>
        <end position="45"/>
    </location>
    <ligand>
        <name>ATP</name>
        <dbReference type="ChEBI" id="CHEBI:30616"/>
    </ligand>
</feature>
<dbReference type="PANTHER" id="PTHR23359">
    <property type="entry name" value="NUCLEOTIDE KINASE"/>
    <property type="match status" value="1"/>
</dbReference>
<evidence type="ECO:0000256" key="7">
    <source>
        <dbReference type="RuleBase" id="RU003331"/>
    </source>
</evidence>
<organism evidence="10 11">
    <name type="scientific">Legionella shakespearei DSM 23087</name>
    <dbReference type="NCBI Taxonomy" id="1122169"/>
    <lineage>
        <taxon>Bacteria</taxon>
        <taxon>Pseudomonadati</taxon>
        <taxon>Pseudomonadota</taxon>
        <taxon>Gammaproteobacteria</taxon>
        <taxon>Legionellales</taxon>
        <taxon>Legionellaceae</taxon>
        <taxon>Legionella</taxon>
    </lineage>
</organism>
<comment type="subunit">
    <text evidence="5 7">Monomer.</text>
</comment>
<evidence type="ECO:0000256" key="5">
    <source>
        <dbReference type="HAMAP-Rule" id="MF_00235"/>
    </source>
</evidence>
<evidence type="ECO:0000256" key="1">
    <source>
        <dbReference type="ARBA" id="ARBA00022679"/>
    </source>
</evidence>
<dbReference type="InterPro" id="IPR007862">
    <property type="entry name" value="Adenylate_kinase_lid-dom"/>
</dbReference>
<dbReference type="GO" id="GO:0044209">
    <property type="term" value="P:AMP salvage"/>
    <property type="evidence" value="ECO:0007669"/>
    <property type="project" value="UniProtKB-UniRule"/>
</dbReference>
<dbReference type="Proteomes" id="UP000054600">
    <property type="component" value="Unassembled WGS sequence"/>
</dbReference>
<keyword evidence="5 7" id="KW-0067">ATP-binding</keyword>
<proteinExistence type="inferred from homology"/>
<comment type="caution">
    <text evidence="10">The sequence shown here is derived from an EMBL/GenBank/DDBJ whole genome shotgun (WGS) entry which is preliminary data.</text>
</comment>
<dbReference type="Pfam" id="PF05191">
    <property type="entry name" value="ADK_lid"/>
    <property type="match status" value="1"/>
</dbReference>
<sequence>MKFKAICLLFSIWGFTMPCSATVGDTSKSAIHIMLIGAPGAGKGTQAERLTQKYHIPQISTGDLLRAELAKGSPLGLSAKKTMEAGGLLSDDLIFALVRERLNQPDCAHGFILDGFPRTLAQAKMLQEAHIAIDHIIDLNIDDQEIIKRMSGRRIHPASGRVYHIVYNPPKVAGKDDLTGQPLVQRKDDEEQTVKKRLAIYHQQTEPLISYYKNESARNPGSAPQLHTISGTGNADEVFKKIVSALDTVTPS</sequence>
<feature type="binding site" evidence="5">
    <location>
        <begin position="162"/>
        <end position="163"/>
    </location>
    <ligand>
        <name>ATP</name>
        <dbReference type="ChEBI" id="CHEBI:30616"/>
    </ligand>
</feature>
<dbReference type="Pfam" id="PF00406">
    <property type="entry name" value="ADK"/>
    <property type="match status" value="1"/>
</dbReference>
<feature type="chain" id="PRO_5006917724" description="Adenylate kinase" evidence="8">
    <location>
        <begin position="22"/>
        <end position="252"/>
    </location>
</feature>
<comment type="function">
    <text evidence="5">Catalyzes the reversible transfer of the terminal phosphate group between ATP and AMP. Plays an important role in cellular energy homeostasis and in adenine nucleotide metabolism.</text>
</comment>
<keyword evidence="3 5" id="KW-0547">Nucleotide-binding</keyword>
<evidence type="ECO:0000256" key="6">
    <source>
        <dbReference type="RuleBase" id="RU003330"/>
    </source>
</evidence>
<dbReference type="InterPro" id="IPR027417">
    <property type="entry name" value="P-loop_NTPase"/>
</dbReference>
<feature type="domain" description="Adenylate kinase active site lid" evidence="9">
    <location>
        <begin position="153"/>
        <end position="188"/>
    </location>
</feature>
<dbReference type="SUPFAM" id="SSF52540">
    <property type="entry name" value="P-loop containing nucleoside triphosphate hydrolases"/>
    <property type="match status" value="1"/>
</dbReference>
<gene>
    <name evidence="5" type="primary">adk</name>
    <name evidence="10" type="ORF">Lsha_2433</name>
</gene>
<evidence type="ECO:0000313" key="11">
    <source>
        <dbReference type="Proteomes" id="UP000054600"/>
    </source>
</evidence>
<dbReference type="AlphaFoldDB" id="A0A0W0YL15"/>
<dbReference type="NCBIfam" id="NF001380">
    <property type="entry name" value="PRK00279.1-2"/>
    <property type="match status" value="1"/>
</dbReference>
<dbReference type="GO" id="GO:0005524">
    <property type="term" value="F:ATP binding"/>
    <property type="evidence" value="ECO:0007669"/>
    <property type="project" value="UniProtKB-UniRule"/>
</dbReference>
<dbReference type="NCBIfam" id="NF001381">
    <property type="entry name" value="PRK00279.1-3"/>
    <property type="match status" value="1"/>
</dbReference>
<feature type="signal peptide" evidence="8">
    <location>
        <begin position="1"/>
        <end position="21"/>
    </location>
</feature>
<keyword evidence="11" id="KW-1185">Reference proteome</keyword>
<keyword evidence="4 5" id="KW-0418">Kinase</keyword>
<dbReference type="InterPro" id="IPR033690">
    <property type="entry name" value="Adenylat_kinase_CS"/>
</dbReference>
<keyword evidence="2 5" id="KW-0545">Nucleotide biosynthesis</keyword>
<dbReference type="HAMAP" id="MF_00235">
    <property type="entry name" value="Adenylate_kinase_Adk"/>
    <property type="match status" value="1"/>
</dbReference>
<dbReference type="Gene3D" id="3.40.50.300">
    <property type="entry name" value="P-loop containing nucleotide triphosphate hydrolases"/>
    <property type="match status" value="1"/>
</dbReference>
<dbReference type="NCBIfam" id="NF001379">
    <property type="entry name" value="PRK00279.1-1"/>
    <property type="match status" value="1"/>
</dbReference>
<feature type="binding site" evidence="5">
    <location>
        <begin position="87"/>
        <end position="89"/>
    </location>
    <ligand>
        <name>AMP</name>
        <dbReference type="ChEBI" id="CHEBI:456215"/>
    </ligand>
</feature>
<dbReference type="UniPathway" id="UPA00588">
    <property type="reaction ID" value="UER00649"/>
</dbReference>
<dbReference type="GO" id="GO:0004017">
    <property type="term" value="F:AMP kinase activity"/>
    <property type="evidence" value="ECO:0007669"/>
    <property type="project" value="UniProtKB-UniRule"/>
</dbReference>
<name>A0A0W0YL15_9GAMM</name>
<accession>A0A0W0YL15</accession>
<evidence type="ECO:0000256" key="4">
    <source>
        <dbReference type="ARBA" id="ARBA00022777"/>
    </source>
</evidence>
<keyword evidence="1 5" id="KW-0808">Transferase</keyword>
<feature type="binding site" evidence="5">
    <location>
        <position position="66"/>
    </location>
    <ligand>
        <name>AMP</name>
        <dbReference type="ChEBI" id="CHEBI:456215"/>
    </ligand>
</feature>
<dbReference type="NCBIfam" id="TIGR01351">
    <property type="entry name" value="adk"/>
    <property type="match status" value="1"/>
</dbReference>
<comment type="catalytic activity">
    <reaction evidence="5 7">
        <text>AMP + ATP = 2 ADP</text>
        <dbReference type="Rhea" id="RHEA:12973"/>
        <dbReference type="ChEBI" id="CHEBI:30616"/>
        <dbReference type="ChEBI" id="CHEBI:456215"/>
        <dbReference type="ChEBI" id="CHEBI:456216"/>
        <dbReference type="EC" id="2.7.4.3"/>
    </reaction>
</comment>
<dbReference type="PATRIC" id="fig|1122169.6.peg.2789"/>
<dbReference type="InterPro" id="IPR000850">
    <property type="entry name" value="Adenylat/UMP-CMP_kin"/>
</dbReference>
<keyword evidence="5" id="KW-0963">Cytoplasm</keyword>
<comment type="pathway">
    <text evidence="5">Purine metabolism; AMP biosynthesis via salvage pathway; AMP from ADP: step 1/1.</text>
</comment>
<evidence type="ECO:0000313" key="10">
    <source>
        <dbReference type="EMBL" id="KTD57592.1"/>
    </source>
</evidence>
<dbReference type="FunFam" id="3.40.50.300:FF:000106">
    <property type="entry name" value="Adenylate kinase mitochondrial"/>
    <property type="match status" value="1"/>
</dbReference>
<dbReference type="STRING" id="1122169.Lsha_2433"/>
<evidence type="ECO:0000256" key="2">
    <source>
        <dbReference type="ARBA" id="ARBA00022727"/>
    </source>
</evidence>
<keyword evidence="8" id="KW-0732">Signal</keyword>
<evidence type="ECO:0000256" key="8">
    <source>
        <dbReference type="SAM" id="SignalP"/>
    </source>
</evidence>
<comment type="caution">
    <text evidence="5">Lacks conserved residue(s) required for the propagation of feature annotation.</text>
</comment>
<dbReference type="NCBIfam" id="NF011100">
    <property type="entry name" value="PRK14527.1"/>
    <property type="match status" value="1"/>
</dbReference>
<dbReference type="EMBL" id="LNYW01000066">
    <property type="protein sequence ID" value="KTD57592.1"/>
    <property type="molecule type" value="Genomic_DNA"/>
</dbReference>
<dbReference type="InterPro" id="IPR006259">
    <property type="entry name" value="Adenyl_kin_sub"/>
</dbReference>
<evidence type="ECO:0000256" key="3">
    <source>
        <dbReference type="ARBA" id="ARBA00022741"/>
    </source>
</evidence>
<evidence type="ECO:0000259" key="9">
    <source>
        <dbReference type="Pfam" id="PF05191"/>
    </source>
</evidence>
<feature type="binding site" evidence="5">
    <location>
        <position position="186"/>
    </location>
    <ligand>
        <name>AMP</name>
        <dbReference type="ChEBI" id="CHEBI:456215"/>
    </ligand>
</feature>
<comment type="subcellular location">
    <subcellularLocation>
        <location evidence="5 7">Cytoplasm</location>
    </subcellularLocation>
</comment>
<dbReference type="eggNOG" id="COG0563">
    <property type="taxonomic scope" value="Bacteria"/>
</dbReference>
<comment type="domain">
    <text evidence="5">Consists of three domains, a large central CORE domain and two small peripheral domains, NMPbind and LID, which undergo movements during catalysis. The LID domain closes over the site of phosphoryl transfer upon ATP binding. Assembling and dissambling the active center during each catalytic cycle provides an effective means to prevent ATP hydrolysis.</text>
</comment>
<dbReference type="GO" id="GO:0005737">
    <property type="term" value="C:cytoplasm"/>
    <property type="evidence" value="ECO:0007669"/>
    <property type="project" value="UniProtKB-SubCell"/>
</dbReference>
<feature type="binding site" evidence="5">
    <location>
        <begin position="115"/>
        <end position="118"/>
    </location>
    <ligand>
        <name>AMP</name>
        <dbReference type="ChEBI" id="CHEBI:456215"/>
    </ligand>
</feature>
<feature type="region of interest" description="LID" evidence="5">
    <location>
        <begin position="152"/>
        <end position="189"/>
    </location>
</feature>
<feature type="binding site" evidence="5">
    <location>
        <position position="61"/>
    </location>
    <ligand>
        <name>AMP</name>
        <dbReference type="ChEBI" id="CHEBI:456215"/>
    </ligand>
</feature>
<comment type="similarity">
    <text evidence="5 6">Belongs to the adenylate kinase family.</text>
</comment>
<dbReference type="EC" id="2.7.4.3" evidence="5 7"/>